<dbReference type="PROSITE" id="PS50893">
    <property type="entry name" value="ABC_TRANSPORTER_2"/>
    <property type="match status" value="1"/>
</dbReference>
<evidence type="ECO:0000256" key="6">
    <source>
        <dbReference type="ARBA" id="ARBA00022840"/>
    </source>
</evidence>
<dbReference type="HOGENOM" id="CLU_000604_1_22_2"/>
<dbReference type="PANTHER" id="PTHR43553">
    <property type="entry name" value="HEAVY METAL TRANSPORTER"/>
    <property type="match status" value="1"/>
</dbReference>
<evidence type="ECO:0000256" key="5">
    <source>
        <dbReference type="ARBA" id="ARBA00022741"/>
    </source>
</evidence>
<sequence>MIEMRNVHFSYPGREVLKGITLTVERGELFGLLGPNGAGKSTLLLHLNGILRPKRGKVLVDGIEPAKNPREVRKKVGIVFQDPNDQLFSPTVFEDVAFGPYNLGLRGEELRERVLWALKKVGMRNYADRETKELSFGEKKRIAIATVLAMKPEVVVFDEPFANLDFRGKSLMRKLITELKNEGKTVILASHEADYLSLCDRIALIDGGRVVTVGTPEEILGNPELLRKHNLDVPPLVELFLSLGLPIPKDPEDARRKIMEALKNSGPSRFGNARDIP</sequence>
<dbReference type="KEGG" id="tnu:BD01_0165"/>
<keyword evidence="6 10" id="KW-0067">ATP-binding</keyword>
<keyword evidence="12" id="KW-0689">Ribosomal protein</keyword>
<dbReference type="GeneID" id="24958232"/>
<evidence type="ECO:0000256" key="8">
    <source>
        <dbReference type="ARBA" id="ARBA00023136"/>
    </source>
</evidence>
<dbReference type="eggNOG" id="arCOG00202">
    <property type="taxonomic scope" value="Archaea"/>
</dbReference>
<dbReference type="InterPro" id="IPR050095">
    <property type="entry name" value="ECF_ABC_transporter_ATP-bd"/>
</dbReference>
<evidence type="ECO:0000256" key="10">
    <source>
        <dbReference type="RuleBase" id="RU364103"/>
    </source>
</evidence>
<keyword evidence="4 10" id="KW-1003">Cell membrane</keyword>
<dbReference type="AlphaFoldDB" id="W8NZD2"/>
<protein>
    <recommendedName>
        <fullName evidence="10">ABC transporter ATP-binding protein</fullName>
    </recommendedName>
</protein>
<evidence type="ECO:0000256" key="4">
    <source>
        <dbReference type="ARBA" id="ARBA00022475"/>
    </source>
</evidence>
<gene>
    <name evidence="12" type="ORF">BD01_0165</name>
</gene>
<accession>W8NZD2</accession>
<evidence type="ECO:0000256" key="7">
    <source>
        <dbReference type="ARBA" id="ARBA00022967"/>
    </source>
</evidence>
<evidence type="ECO:0000256" key="2">
    <source>
        <dbReference type="ARBA" id="ARBA00005417"/>
    </source>
</evidence>
<name>W8NZD2_9EURY</name>
<dbReference type="Pfam" id="PF00005">
    <property type="entry name" value="ABC_tran"/>
    <property type="match status" value="1"/>
</dbReference>
<dbReference type="InterPro" id="IPR017871">
    <property type="entry name" value="ABC_transporter-like_CS"/>
</dbReference>
<dbReference type="InterPro" id="IPR003439">
    <property type="entry name" value="ABC_transporter-like_ATP-bd"/>
</dbReference>
<dbReference type="Proteomes" id="UP000019434">
    <property type="component" value="Chromosome"/>
</dbReference>
<evidence type="ECO:0000313" key="13">
    <source>
        <dbReference type="Proteomes" id="UP000019434"/>
    </source>
</evidence>
<keyword evidence="13" id="KW-1185">Reference proteome</keyword>
<keyword evidence="5 10" id="KW-0547">Nucleotide-binding</keyword>
<dbReference type="NCBIfam" id="TIGR01166">
    <property type="entry name" value="cbiO"/>
    <property type="match status" value="1"/>
</dbReference>
<keyword evidence="12" id="KW-0687">Ribonucleoprotein</keyword>
<dbReference type="InterPro" id="IPR015856">
    <property type="entry name" value="ABC_transpr_CbiO/EcfA_su"/>
</dbReference>
<keyword evidence="8 10" id="KW-0472">Membrane</keyword>
<comment type="subcellular location">
    <subcellularLocation>
        <location evidence="1 10">Cell membrane</location>
        <topology evidence="1 10">Peripheral membrane protein</topology>
    </subcellularLocation>
</comment>
<keyword evidence="7" id="KW-1278">Translocase</keyword>
<dbReference type="InterPro" id="IPR027417">
    <property type="entry name" value="P-loop_NTPase"/>
</dbReference>
<dbReference type="EMBL" id="CP007264">
    <property type="protein sequence ID" value="AHL21796.1"/>
    <property type="molecule type" value="Genomic_DNA"/>
</dbReference>
<dbReference type="SMART" id="SM00382">
    <property type="entry name" value="AAA"/>
    <property type="match status" value="1"/>
</dbReference>
<organism evidence="12 13">
    <name type="scientific">Thermococcus nautili</name>
    <dbReference type="NCBI Taxonomy" id="195522"/>
    <lineage>
        <taxon>Archaea</taxon>
        <taxon>Methanobacteriati</taxon>
        <taxon>Methanobacteriota</taxon>
        <taxon>Thermococci</taxon>
        <taxon>Thermococcales</taxon>
        <taxon>Thermococcaceae</taxon>
        <taxon>Thermococcus</taxon>
    </lineage>
</organism>
<dbReference type="GO" id="GO:0042626">
    <property type="term" value="F:ATPase-coupled transmembrane transporter activity"/>
    <property type="evidence" value="ECO:0007669"/>
    <property type="project" value="TreeGrafter"/>
</dbReference>
<evidence type="ECO:0000256" key="1">
    <source>
        <dbReference type="ARBA" id="ARBA00004202"/>
    </source>
</evidence>
<feature type="domain" description="ABC transporter" evidence="11">
    <location>
        <begin position="2"/>
        <end position="232"/>
    </location>
</feature>
<dbReference type="GO" id="GO:0043190">
    <property type="term" value="C:ATP-binding cassette (ABC) transporter complex"/>
    <property type="evidence" value="ECO:0007669"/>
    <property type="project" value="TreeGrafter"/>
</dbReference>
<dbReference type="CDD" id="cd03225">
    <property type="entry name" value="ABC_cobalt_CbiO_domain1"/>
    <property type="match status" value="1"/>
</dbReference>
<dbReference type="PANTHER" id="PTHR43553:SF24">
    <property type="entry name" value="ENERGY-COUPLING FACTOR TRANSPORTER ATP-BINDING PROTEIN ECFA1"/>
    <property type="match status" value="1"/>
</dbReference>
<dbReference type="GO" id="GO:0005524">
    <property type="term" value="F:ATP binding"/>
    <property type="evidence" value="ECO:0007669"/>
    <property type="project" value="UniProtKB-UniRule"/>
</dbReference>
<dbReference type="PROSITE" id="PS00211">
    <property type="entry name" value="ABC_TRANSPORTER_1"/>
    <property type="match status" value="1"/>
</dbReference>
<dbReference type="Gene3D" id="3.40.50.300">
    <property type="entry name" value="P-loop containing nucleotide triphosphate hydrolases"/>
    <property type="match status" value="1"/>
</dbReference>
<comment type="function">
    <text evidence="10">Part of an ABC transporter complex. Responsible for energy coupling to the transport system.</text>
</comment>
<proteinExistence type="inferred from homology"/>
<dbReference type="SUPFAM" id="SSF52540">
    <property type="entry name" value="P-loop containing nucleoside triphosphate hydrolases"/>
    <property type="match status" value="1"/>
</dbReference>
<evidence type="ECO:0000256" key="3">
    <source>
        <dbReference type="ARBA" id="ARBA00022448"/>
    </source>
</evidence>
<evidence type="ECO:0000256" key="9">
    <source>
        <dbReference type="ARBA" id="ARBA00025157"/>
    </source>
</evidence>
<keyword evidence="3 10" id="KW-0813">Transport</keyword>
<dbReference type="InterPro" id="IPR003593">
    <property type="entry name" value="AAA+_ATPase"/>
</dbReference>
<dbReference type="FunFam" id="3.40.50.300:FF:000224">
    <property type="entry name" value="Energy-coupling factor transporter ATP-binding protein EcfA"/>
    <property type="match status" value="1"/>
</dbReference>
<comment type="function">
    <text evidence="9">Probably part of an ABC transporter complex. Responsible for energy coupling to the transport system.</text>
</comment>
<comment type="similarity">
    <text evidence="2 10">Belongs to the ABC transporter superfamily.</text>
</comment>
<reference evidence="12 13" key="1">
    <citation type="submission" date="2014-02" db="EMBL/GenBank/DDBJ databases">
        <title>Genome Sequence of an Hyperthermophilic Archaeon, Thermococcus nautili 30-1, producing viral vesicles.</title>
        <authorList>
            <person name="Oberto J."/>
            <person name="Gaudin M."/>
            <person name="Cossu M."/>
            <person name="Gorlas A."/>
            <person name="Slesarev A."/>
            <person name="Marguet E."/>
            <person name="Forterre P."/>
        </authorList>
    </citation>
    <scope>NUCLEOTIDE SEQUENCE [LARGE SCALE GENOMIC DNA]</scope>
    <source>
        <strain evidence="12 13">30-1</strain>
    </source>
</reference>
<evidence type="ECO:0000259" key="11">
    <source>
        <dbReference type="PROSITE" id="PS50893"/>
    </source>
</evidence>
<dbReference type="STRING" id="195522.BD01_0165"/>
<evidence type="ECO:0000313" key="12">
    <source>
        <dbReference type="EMBL" id="AHL21796.1"/>
    </source>
</evidence>
<dbReference type="GO" id="GO:0005840">
    <property type="term" value="C:ribosome"/>
    <property type="evidence" value="ECO:0007669"/>
    <property type="project" value="UniProtKB-KW"/>
</dbReference>
<dbReference type="OrthoDB" id="18209at2157"/>
<dbReference type="GO" id="GO:0006824">
    <property type="term" value="P:cobalt ion transport"/>
    <property type="evidence" value="ECO:0007669"/>
    <property type="project" value="InterPro"/>
</dbReference>
<dbReference type="GO" id="GO:0016887">
    <property type="term" value="F:ATP hydrolysis activity"/>
    <property type="evidence" value="ECO:0007669"/>
    <property type="project" value="InterPro"/>
</dbReference>
<dbReference type="RefSeq" id="WP_042688943.1">
    <property type="nucleotide sequence ID" value="NZ_CP007264.1"/>
</dbReference>
<dbReference type="InterPro" id="IPR005876">
    <property type="entry name" value="Co_trans_ATP-bd"/>
</dbReference>